<dbReference type="NCBIfam" id="TIGR03373">
    <property type="entry name" value="VI_minor_4"/>
    <property type="match status" value="1"/>
</dbReference>
<dbReference type="Proteomes" id="UP001410394">
    <property type="component" value="Unassembled WGS sequence"/>
</dbReference>
<dbReference type="Gene3D" id="3.40.1730.10">
    <property type="entry name" value="pa0076 domain"/>
    <property type="match status" value="1"/>
</dbReference>
<sequence length="333" mass="36309">MDKHEFHLLASTEPLLYFGKLPSRDDFIRSESGAVVIQPLDRWITVNLEQLALAPDWKQQFDTMSPIDFAFIGKRSNSVLAGRMSGSHDRAGRRYPFLIAGHLRSETPLKLLPVLPLVLLPAWSEMDELLQVALAAAHIETALQRIEQARLSIDTDSDGLDARFASYLHNTSLSTLQISVRGAGNPVDLRKTIIALGLLLTPLLSQSAGSATKGLALPLPGNNGAAALVAALWLSMLAPFLARSDFDLSVLRAQLAGRPQLIISFNGAHPRVIESILNPACAFDNNIDMCAADWVEDYIASEYPLNKLSSYLSLPDLSLAQALQTFNEVFLGA</sequence>
<evidence type="ECO:0000313" key="1">
    <source>
        <dbReference type="EMBL" id="MEN3069640.1"/>
    </source>
</evidence>
<protein>
    <submittedName>
        <fullName evidence="1">Type VI secretion system-associated protein TagF</fullName>
    </submittedName>
</protein>
<dbReference type="EMBL" id="JBDIVE010000008">
    <property type="protein sequence ID" value="MEN3069640.1"/>
    <property type="molecule type" value="Genomic_DNA"/>
</dbReference>
<accession>A0ABU9Z0X9</accession>
<gene>
    <name evidence="1" type="primary">tagF</name>
    <name evidence="1" type="ORF">ABDB84_14225</name>
</gene>
<dbReference type="InterPro" id="IPR017748">
    <property type="entry name" value="TagF"/>
</dbReference>
<name>A0ABU9Z0X9_9RHOO</name>
<reference evidence="1 2" key="1">
    <citation type="journal article" date="2018" name="Int. J. Syst. Evol. Microbiol.">
        <title>Uliginosibacterium sediminicola sp. nov., isolated from freshwater sediment.</title>
        <authorList>
            <person name="Hwang W.M."/>
            <person name="Kim S.M."/>
            <person name="Kang K."/>
            <person name="Ahn T.Y."/>
        </authorList>
    </citation>
    <scope>NUCLEOTIDE SEQUENCE [LARGE SCALE GENOMIC DNA]</scope>
    <source>
        <strain evidence="1 2">M1-21</strain>
    </source>
</reference>
<keyword evidence="2" id="KW-1185">Reference proteome</keyword>
<proteinExistence type="predicted"/>
<dbReference type="RefSeq" id="WP_345920413.1">
    <property type="nucleotide sequence ID" value="NZ_JBDIVE010000008.1"/>
</dbReference>
<evidence type="ECO:0000313" key="2">
    <source>
        <dbReference type="Proteomes" id="UP001410394"/>
    </source>
</evidence>
<comment type="caution">
    <text evidence="1">The sequence shown here is derived from an EMBL/GenBank/DDBJ whole genome shotgun (WGS) entry which is preliminary data.</text>
</comment>
<organism evidence="1 2">
    <name type="scientific">Uliginosibacterium sediminicola</name>
    <dbReference type="NCBI Taxonomy" id="2024550"/>
    <lineage>
        <taxon>Bacteria</taxon>
        <taxon>Pseudomonadati</taxon>
        <taxon>Pseudomonadota</taxon>
        <taxon>Betaproteobacteria</taxon>
        <taxon>Rhodocyclales</taxon>
        <taxon>Zoogloeaceae</taxon>
        <taxon>Uliginosibacterium</taxon>
    </lineage>
</organism>
<dbReference type="Pfam" id="PF09867">
    <property type="entry name" value="TagF_N"/>
    <property type="match status" value="1"/>
</dbReference>
<dbReference type="InterPro" id="IPR038225">
    <property type="entry name" value="TagF_sf"/>
</dbReference>